<dbReference type="EMBL" id="OZ037944">
    <property type="protein sequence ID" value="CAL1696812.1"/>
    <property type="molecule type" value="Genomic_DNA"/>
</dbReference>
<evidence type="ECO:0000313" key="3">
    <source>
        <dbReference type="Proteomes" id="UP001497453"/>
    </source>
</evidence>
<evidence type="ECO:0000313" key="2">
    <source>
        <dbReference type="EMBL" id="CAL1696812.1"/>
    </source>
</evidence>
<dbReference type="Proteomes" id="UP001497453">
    <property type="component" value="Chromosome 1"/>
</dbReference>
<dbReference type="Pfam" id="PF20411">
    <property type="entry name" value="DUF6697"/>
    <property type="match status" value="1"/>
</dbReference>
<protein>
    <recommendedName>
        <fullName evidence="1">DUF6697 domain-containing protein</fullName>
    </recommendedName>
</protein>
<proteinExistence type="predicted"/>
<evidence type="ECO:0000259" key="1">
    <source>
        <dbReference type="Pfam" id="PF20411"/>
    </source>
</evidence>
<organism evidence="2 3">
    <name type="scientific">Somion occarium</name>
    <dbReference type="NCBI Taxonomy" id="3059160"/>
    <lineage>
        <taxon>Eukaryota</taxon>
        <taxon>Fungi</taxon>
        <taxon>Dikarya</taxon>
        <taxon>Basidiomycota</taxon>
        <taxon>Agaricomycotina</taxon>
        <taxon>Agaricomycetes</taxon>
        <taxon>Polyporales</taxon>
        <taxon>Cerrenaceae</taxon>
        <taxon>Somion</taxon>
    </lineage>
</organism>
<gene>
    <name evidence="2" type="ORF">GFSPODELE1_LOCUS1350</name>
</gene>
<dbReference type="InterPro" id="IPR046520">
    <property type="entry name" value="DUF6697"/>
</dbReference>
<accession>A0ABP1CM84</accession>
<feature type="domain" description="DUF6697" evidence="1">
    <location>
        <begin position="2"/>
        <end position="85"/>
    </location>
</feature>
<sequence>MQSDGFKRAWAKALRSMEWGAPVCADICARGQLAEGDVKGVDAKTAQTLVSDEEIIDAYAKGEEEFGIYCLKCVGYDITWQKYLHKTYPIHLAIQAAKKTKKAPAKKASFLGVSDRTSVGAKAQIAK</sequence>
<reference evidence="3" key="1">
    <citation type="submission" date="2024-04" db="EMBL/GenBank/DDBJ databases">
        <authorList>
            <person name="Shaw F."/>
            <person name="Minotto A."/>
        </authorList>
    </citation>
    <scope>NUCLEOTIDE SEQUENCE [LARGE SCALE GENOMIC DNA]</scope>
</reference>
<keyword evidence="3" id="KW-1185">Reference proteome</keyword>
<name>A0ABP1CM84_9APHY</name>